<evidence type="ECO:0008006" key="5">
    <source>
        <dbReference type="Google" id="ProtNLM"/>
    </source>
</evidence>
<feature type="transmembrane region" description="Helical" evidence="2">
    <location>
        <begin position="290"/>
        <end position="308"/>
    </location>
</feature>
<keyword evidence="2" id="KW-0472">Membrane</keyword>
<feature type="transmembrane region" description="Helical" evidence="2">
    <location>
        <begin position="423"/>
        <end position="443"/>
    </location>
</feature>
<feature type="transmembrane region" description="Helical" evidence="2">
    <location>
        <begin position="315"/>
        <end position="339"/>
    </location>
</feature>
<organism evidence="3 4">
    <name type="scientific">Nocardioides simplex</name>
    <name type="common">Arthrobacter simplex</name>
    <dbReference type="NCBI Taxonomy" id="2045"/>
    <lineage>
        <taxon>Bacteria</taxon>
        <taxon>Bacillati</taxon>
        <taxon>Actinomycetota</taxon>
        <taxon>Actinomycetes</taxon>
        <taxon>Propionibacteriales</taxon>
        <taxon>Nocardioidaceae</taxon>
        <taxon>Pimelobacter</taxon>
    </lineage>
</organism>
<protein>
    <recommendedName>
        <fullName evidence="5">YfhO family protein</fullName>
    </recommendedName>
</protein>
<feature type="transmembrane region" description="Helical" evidence="2">
    <location>
        <begin position="372"/>
        <end position="389"/>
    </location>
</feature>
<feature type="region of interest" description="Disordered" evidence="1">
    <location>
        <begin position="720"/>
        <end position="744"/>
    </location>
</feature>
<feature type="transmembrane region" description="Helical" evidence="2">
    <location>
        <begin position="395"/>
        <end position="416"/>
    </location>
</feature>
<accession>A0A7J5DV23</accession>
<feature type="transmembrane region" description="Helical" evidence="2">
    <location>
        <begin position="125"/>
        <end position="143"/>
    </location>
</feature>
<evidence type="ECO:0000256" key="2">
    <source>
        <dbReference type="SAM" id="Phobius"/>
    </source>
</evidence>
<dbReference type="AlphaFoldDB" id="A0A7J5DV23"/>
<dbReference type="Proteomes" id="UP000449906">
    <property type="component" value="Unassembled WGS sequence"/>
</dbReference>
<feature type="transmembrane region" description="Helical" evidence="2">
    <location>
        <begin position="6"/>
        <end position="25"/>
    </location>
</feature>
<evidence type="ECO:0000313" key="4">
    <source>
        <dbReference type="Proteomes" id="UP000449906"/>
    </source>
</evidence>
<evidence type="ECO:0000313" key="3">
    <source>
        <dbReference type="EMBL" id="KAB2809167.1"/>
    </source>
</evidence>
<feature type="transmembrane region" description="Helical" evidence="2">
    <location>
        <begin position="693"/>
        <end position="715"/>
    </location>
</feature>
<keyword evidence="2" id="KW-1133">Transmembrane helix</keyword>
<feature type="transmembrane region" description="Helical" evidence="2">
    <location>
        <begin position="218"/>
        <end position="239"/>
    </location>
</feature>
<proteinExistence type="predicted"/>
<reference evidence="3 4" key="1">
    <citation type="submission" date="2019-09" db="EMBL/GenBank/DDBJ databases">
        <title>Pimelobacter sp. isolated from Paulinella.</title>
        <authorList>
            <person name="Jeong S.E."/>
        </authorList>
    </citation>
    <scope>NUCLEOTIDE SEQUENCE [LARGE SCALE GENOMIC DNA]</scope>
    <source>
        <strain evidence="3 4">Pch-N</strain>
    </source>
</reference>
<feature type="transmembrane region" description="Helical" evidence="2">
    <location>
        <begin position="173"/>
        <end position="188"/>
    </location>
</feature>
<keyword evidence="2" id="KW-0812">Transmembrane</keyword>
<comment type="caution">
    <text evidence="3">The sequence shown here is derived from an EMBL/GenBank/DDBJ whole genome shotgun (WGS) entry which is preliminary data.</text>
</comment>
<feature type="transmembrane region" description="Helical" evidence="2">
    <location>
        <begin position="345"/>
        <end position="365"/>
    </location>
</feature>
<dbReference type="EMBL" id="WBVM01000002">
    <property type="protein sequence ID" value="KAB2809167.1"/>
    <property type="molecule type" value="Genomic_DNA"/>
</dbReference>
<dbReference type="RefSeq" id="WP_151581384.1">
    <property type="nucleotide sequence ID" value="NZ_WBVM01000002.1"/>
</dbReference>
<feature type="transmembrane region" description="Helical" evidence="2">
    <location>
        <begin position="194"/>
        <end position="211"/>
    </location>
</feature>
<gene>
    <name evidence="3" type="ORF">F9L07_19130</name>
</gene>
<sequence>MIKRLTWPLAVVVVTGLYGLLPLLGSREVYLRGDSAAQFAPTWWYLGQTVREHGLPIGLDPSSFAGGNFAAEALFGIWNPINLLIWLFVSGSGDLLFAVAAVKIAILAALALGTYLVAREYDAEPWAAAAVAIALPFSGFTLWWDAGSWPAGLAAFAYAPWVWWAFRRTLRGAMNPFWAFLVGALGVTQGNPYGTLAVVVVGLGLVIEGLVTRNRAGAVRLLLTGGCVAALLPLIYLPLLRASELAARSDGPVFGNNGKLRPELGDLLGMSNPTFVPSIISITGPTQVPVAYFCWFILPLLPWLRFGVLRERWRALTGLGVIGVLYLALTLGPSNLWLFRWPLRLIEYFYLALGVALAIVLSRGLARDRWRARVGGSAAIVVVLAFQAWAQHPTWLASTLAGALVLAALTAAALLVHHFRAGATSLLAVVLIGGTAVTIGLQAKVYQENDGARIYHIPTDVSALQDRFGDLDGRVMQFADFRKAQKKAQQTGDDRKLRRAWKNFLPGSMYHVAGVDAVNNYTGMGFRPFEKRLCLHYEGFTTPCGYKRVWKPLTKGKDQPPLADLLKLETVVAQPDQTVGVTPPSNWKYAEHGDRIVLVRTDTLPWPDSELSWASSGVDVTSARRSGLSESVELSAPRGGQLTFALLEWPGYTATLDGKELEVDHNKAGLLTVDLPQGASGTLELTYDRPGKAVANLGIAVGLLGALALGGYDLLARRRRRGQRGDEPDGADDGATPGKHAADA</sequence>
<feature type="transmembrane region" description="Helical" evidence="2">
    <location>
        <begin position="95"/>
        <end position="118"/>
    </location>
</feature>
<feature type="transmembrane region" description="Helical" evidence="2">
    <location>
        <begin position="149"/>
        <end position="166"/>
    </location>
</feature>
<evidence type="ECO:0000256" key="1">
    <source>
        <dbReference type="SAM" id="MobiDB-lite"/>
    </source>
</evidence>
<name>A0A7J5DV23_NOCSI</name>